<evidence type="ECO:0000256" key="2">
    <source>
        <dbReference type="ARBA" id="ARBA00022692"/>
    </source>
</evidence>
<keyword evidence="4 5" id="KW-0472">Membrane</keyword>
<dbReference type="GO" id="GO:0016020">
    <property type="term" value="C:membrane"/>
    <property type="evidence" value="ECO:0007669"/>
    <property type="project" value="UniProtKB-SubCell"/>
</dbReference>
<feature type="transmembrane region" description="Helical" evidence="5">
    <location>
        <begin position="80"/>
        <end position="100"/>
    </location>
</feature>
<evidence type="ECO:0000256" key="5">
    <source>
        <dbReference type="SAM" id="Phobius"/>
    </source>
</evidence>
<keyword evidence="2 5" id="KW-0812">Transmembrane</keyword>
<dbReference type="GO" id="GO:0030416">
    <property type="term" value="P:methylamine metabolic process"/>
    <property type="evidence" value="ECO:0007669"/>
    <property type="project" value="InterPro"/>
</dbReference>
<dbReference type="InterPro" id="IPR009908">
    <property type="entry name" value="Methylamine_util_MauE"/>
</dbReference>
<evidence type="ECO:0000256" key="3">
    <source>
        <dbReference type="ARBA" id="ARBA00022989"/>
    </source>
</evidence>
<accession>A0A1I2K518</accession>
<evidence type="ECO:0000313" key="8">
    <source>
        <dbReference type="Proteomes" id="UP000199645"/>
    </source>
</evidence>
<feature type="domain" description="Methylamine utilisation protein MauE" evidence="6">
    <location>
        <begin position="36"/>
        <end position="168"/>
    </location>
</feature>
<dbReference type="Pfam" id="PF07291">
    <property type="entry name" value="MauE"/>
    <property type="match status" value="1"/>
</dbReference>
<name>A0A1I2K518_9ACTN</name>
<evidence type="ECO:0000256" key="4">
    <source>
        <dbReference type="ARBA" id="ARBA00023136"/>
    </source>
</evidence>
<dbReference type="AlphaFoldDB" id="A0A1I2K518"/>
<feature type="transmembrane region" description="Helical" evidence="5">
    <location>
        <begin position="32"/>
        <end position="52"/>
    </location>
</feature>
<protein>
    <submittedName>
        <fullName evidence="7">Methylamine utilisation protein MauE</fullName>
    </submittedName>
</protein>
<evidence type="ECO:0000259" key="6">
    <source>
        <dbReference type="Pfam" id="PF07291"/>
    </source>
</evidence>
<evidence type="ECO:0000256" key="1">
    <source>
        <dbReference type="ARBA" id="ARBA00004141"/>
    </source>
</evidence>
<dbReference type="EMBL" id="FONV01000015">
    <property type="protein sequence ID" value="SFF61439.1"/>
    <property type="molecule type" value="Genomic_DNA"/>
</dbReference>
<gene>
    <name evidence="7" type="ORF">SAMN05421541_11537</name>
</gene>
<proteinExistence type="predicted"/>
<organism evidence="7 8">
    <name type="scientific">Actinoplanes philippinensis</name>
    <dbReference type="NCBI Taxonomy" id="35752"/>
    <lineage>
        <taxon>Bacteria</taxon>
        <taxon>Bacillati</taxon>
        <taxon>Actinomycetota</taxon>
        <taxon>Actinomycetes</taxon>
        <taxon>Micromonosporales</taxon>
        <taxon>Micromonosporaceae</taxon>
        <taxon>Actinoplanes</taxon>
    </lineage>
</organism>
<evidence type="ECO:0000313" key="7">
    <source>
        <dbReference type="EMBL" id="SFF61439.1"/>
    </source>
</evidence>
<dbReference type="UniPathway" id="UPA00895"/>
<keyword evidence="8" id="KW-1185">Reference proteome</keyword>
<comment type="subcellular location">
    <subcellularLocation>
        <location evidence="1">Membrane</location>
        <topology evidence="1">Multi-pass membrane protein</topology>
    </subcellularLocation>
</comment>
<keyword evidence="3 5" id="KW-1133">Transmembrane helix</keyword>
<dbReference type="STRING" id="35752.SAMN05421541_11537"/>
<feature type="transmembrane region" description="Helical" evidence="5">
    <location>
        <begin position="107"/>
        <end position="127"/>
    </location>
</feature>
<reference evidence="7 8" key="1">
    <citation type="submission" date="2016-10" db="EMBL/GenBank/DDBJ databases">
        <authorList>
            <person name="de Groot N.N."/>
        </authorList>
    </citation>
    <scope>NUCLEOTIDE SEQUENCE [LARGE SCALE GENOMIC DNA]</scope>
    <source>
        <strain evidence="7 8">DSM 43019</strain>
    </source>
</reference>
<dbReference type="Proteomes" id="UP000199645">
    <property type="component" value="Unassembled WGS sequence"/>
</dbReference>
<sequence length="184" mass="19390">MLRITMAGNLSGTDSDYPKVTMETSRQTRMTVAWPWIGTAARLGLAAVWLIAGALKVGDLAASARAVNAYQVMSYDTAKVVGAVQPFLEIALGLLLLIGLSTRLTAVISALLLAVFVAGIASAWARGLRIDCGCFSSGGELGRGESTAYGVDIARDLAFLALSGLLVWRPRTRFSLDGVLLGEK</sequence>